<dbReference type="EMBL" id="CP104013">
    <property type="protein sequence ID" value="UYP44198.1"/>
    <property type="molecule type" value="Genomic_DNA"/>
</dbReference>
<sequence length="319" mass="36494">MKELKISEDLQQDSNPELADSNKKSIIITNRSNSEADGSKSVILKSQSSQNLAKSLNRREFSQTIQTKLIEVNPEYLNINQNIPNFIQFWKNYFPAVINPHFAMNAMHTIGIGTNKSPIQISSKVSQIKLNFGLINDTIKTLNQITQQGEFDDVFLQVYTHSVVILSPIDEQFSVIIDPHGKLRYKKQIRENSNIHVNPVIKPRSWGNSYRTLHENLIFMENDLGGCVFIKNNDSSALSNKLKKLKEKYASYFSLSELQEIFEVLSIVCEKNLKSIENEKTNSNSLIIEFTPGMAIFNPKFDKKKSKWKLYLAARESDN</sequence>
<dbReference type="Proteomes" id="UP001208689">
    <property type="component" value="Chromosome"/>
</dbReference>
<evidence type="ECO:0000313" key="3">
    <source>
        <dbReference type="Proteomes" id="UP001208689"/>
    </source>
</evidence>
<protein>
    <submittedName>
        <fullName evidence="2">Uncharacterized protein</fullName>
    </submittedName>
</protein>
<gene>
    <name evidence="2" type="ORF">NEF87_000483</name>
</gene>
<feature type="region of interest" description="Disordered" evidence="1">
    <location>
        <begin position="1"/>
        <end position="31"/>
    </location>
</feature>
<keyword evidence="3" id="KW-1185">Reference proteome</keyword>
<accession>A0ABY6HL12</accession>
<reference evidence="2" key="1">
    <citation type="submission" date="2022-09" db="EMBL/GenBank/DDBJ databases">
        <title>Actin cytoskeleton and complex cell architecture in an #Asgard archaeon.</title>
        <authorList>
            <person name="Ponce Toledo R.I."/>
            <person name="Schleper C."/>
            <person name="Rodrigues Oliveira T."/>
            <person name="Wollweber F."/>
            <person name="Xu J."/>
            <person name="Rittmann S."/>
            <person name="Klingl A."/>
            <person name="Pilhofer M."/>
        </authorList>
    </citation>
    <scope>NUCLEOTIDE SEQUENCE</scope>
    <source>
        <strain evidence="2">B-35</strain>
    </source>
</reference>
<name>A0ABY6HL12_9ARCH</name>
<proteinExistence type="predicted"/>
<organism evidence="2 3">
    <name type="scientific">Candidatus Lokiarchaeum ossiferum</name>
    <dbReference type="NCBI Taxonomy" id="2951803"/>
    <lineage>
        <taxon>Archaea</taxon>
        <taxon>Promethearchaeati</taxon>
        <taxon>Promethearchaeota</taxon>
        <taxon>Promethearchaeia</taxon>
        <taxon>Promethearchaeales</taxon>
        <taxon>Promethearchaeaceae</taxon>
        <taxon>Candidatus Lokiarchaeum</taxon>
    </lineage>
</organism>
<evidence type="ECO:0000313" key="2">
    <source>
        <dbReference type="EMBL" id="UYP44198.1"/>
    </source>
</evidence>
<evidence type="ECO:0000256" key="1">
    <source>
        <dbReference type="SAM" id="MobiDB-lite"/>
    </source>
</evidence>